<evidence type="ECO:0000256" key="4">
    <source>
        <dbReference type="ARBA" id="ARBA00022833"/>
    </source>
</evidence>
<dbReference type="EC" id="3.5.3.13" evidence="6"/>
<keyword evidence="7" id="KW-1185">Reference proteome</keyword>
<dbReference type="Proteomes" id="UP000663929">
    <property type="component" value="Chromosome"/>
</dbReference>
<dbReference type="PANTHER" id="PTHR11271:SF48">
    <property type="entry name" value="AMIDOHYDROLASE-RELATED DOMAIN-CONTAINING PROTEIN"/>
    <property type="match status" value="1"/>
</dbReference>
<accession>A0A8A4U1H6</accession>
<dbReference type="PANTHER" id="PTHR11271">
    <property type="entry name" value="GUANINE DEAMINASE"/>
    <property type="match status" value="1"/>
</dbReference>
<keyword evidence="2" id="KW-0479">Metal-binding</keyword>
<dbReference type="Gene3D" id="2.30.40.10">
    <property type="entry name" value="Urease, subunit C, domain 1"/>
    <property type="match status" value="1"/>
</dbReference>
<dbReference type="AlphaFoldDB" id="A0A8A4U1H6"/>
<proteinExistence type="predicted"/>
<dbReference type="NCBIfam" id="TIGR02022">
    <property type="entry name" value="hutF"/>
    <property type="match status" value="1"/>
</dbReference>
<dbReference type="EMBL" id="CP071793">
    <property type="protein sequence ID" value="QTD52595.1"/>
    <property type="molecule type" value="Genomic_DNA"/>
</dbReference>
<dbReference type="InterPro" id="IPR032466">
    <property type="entry name" value="Metal_Hydrolase"/>
</dbReference>
<evidence type="ECO:0000256" key="1">
    <source>
        <dbReference type="ARBA" id="ARBA00001947"/>
    </source>
</evidence>
<reference evidence="6" key="1">
    <citation type="submission" date="2021-03" db="EMBL/GenBank/DDBJ databases">
        <title>Acanthopleuribacteraceae sp. M133.</title>
        <authorList>
            <person name="Wang G."/>
        </authorList>
    </citation>
    <scope>NUCLEOTIDE SEQUENCE</scope>
    <source>
        <strain evidence="6">M133</strain>
    </source>
</reference>
<protein>
    <submittedName>
        <fullName evidence="6">Formimidoylglutamate deiminase</fullName>
        <ecNumber evidence="6">3.5.3.13</ecNumber>
    </submittedName>
</protein>
<keyword evidence="3 6" id="KW-0378">Hydrolase</keyword>
<dbReference type="SUPFAM" id="SSF51556">
    <property type="entry name" value="Metallo-dependent hydrolases"/>
    <property type="match status" value="1"/>
</dbReference>
<dbReference type="Pfam" id="PF01979">
    <property type="entry name" value="Amidohydro_1"/>
    <property type="match status" value="1"/>
</dbReference>
<comment type="cofactor">
    <cofactor evidence="1">
        <name>Zn(2+)</name>
        <dbReference type="ChEBI" id="CHEBI:29105"/>
    </cofactor>
</comment>
<name>A0A8A4U1H6_SULCO</name>
<dbReference type="GO" id="GO:0005829">
    <property type="term" value="C:cytosol"/>
    <property type="evidence" value="ECO:0007669"/>
    <property type="project" value="TreeGrafter"/>
</dbReference>
<dbReference type="KEGG" id="scor:J3U87_08985"/>
<feature type="domain" description="Amidohydrolase-related" evidence="5">
    <location>
        <begin position="50"/>
        <end position="336"/>
    </location>
</feature>
<keyword evidence="4" id="KW-0862">Zinc</keyword>
<dbReference type="Gene3D" id="3.20.20.140">
    <property type="entry name" value="Metal-dependent hydrolases"/>
    <property type="match status" value="1"/>
</dbReference>
<dbReference type="GO" id="GO:0050416">
    <property type="term" value="F:formimidoylglutamate deiminase activity"/>
    <property type="evidence" value="ECO:0007669"/>
    <property type="project" value="UniProtKB-EC"/>
</dbReference>
<dbReference type="InterPro" id="IPR011059">
    <property type="entry name" value="Metal-dep_hydrolase_composite"/>
</dbReference>
<dbReference type="InterPro" id="IPR006680">
    <property type="entry name" value="Amidohydro-rel"/>
</dbReference>
<dbReference type="InterPro" id="IPR051607">
    <property type="entry name" value="Metallo-dep_hydrolases"/>
</dbReference>
<evidence type="ECO:0000259" key="5">
    <source>
        <dbReference type="Pfam" id="PF01979"/>
    </source>
</evidence>
<dbReference type="GO" id="GO:0019239">
    <property type="term" value="F:deaminase activity"/>
    <property type="evidence" value="ECO:0007669"/>
    <property type="project" value="TreeGrafter"/>
</dbReference>
<sequence length="458" mass="50893">MPRFRFDGILTEQGWLEPGFVIADGDGRLLSVSNRAPHDGEPCDRIPGFAVPGFRNAHSHAFQYAMAGLGEHLRGEADDFWSWREAMYDLALRVDLDQMEAIAAMVYAEMLRHGYTAVAEFHYLHHDRDGSLYPRPAAMAQRLMRAADAVGIALTLVPMYYRLGGFGRGALPEQRRFLSGSVDAYQGLVEDARSCAEAFERVRVGVGVHSLRAAEPDEIRRIFGEAPESAPRHLHIAEQVREVDECLRHLGRRPVAWLLDEVPVDHRFHLVHATHVAEFEWRGILERGAHVVLCPSTEGNLGDGFFPIRDYHRAGGSWSIGTDSHIGLSPMEELRWLDYGQRLNDRRRNVLCTRAGDDSGDQLFRTAFEGGRAAMGEPGGAWFPTGEPFDAVILDNAHPLLHHCKPARRMATLIHGLDAGALLGTITAGTWRVRAGEHLDGSAIREHFDAALASLGNR</sequence>
<organism evidence="6 7">
    <name type="scientific">Sulfidibacter corallicola</name>
    <dbReference type="NCBI Taxonomy" id="2818388"/>
    <lineage>
        <taxon>Bacteria</taxon>
        <taxon>Pseudomonadati</taxon>
        <taxon>Acidobacteriota</taxon>
        <taxon>Holophagae</taxon>
        <taxon>Acanthopleuribacterales</taxon>
        <taxon>Acanthopleuribacteraceae</taxon>
        <taxon>Sulfidibacter</taxon>
    </lineage>
</organism>
<evidence type="ECO:0000256" key="2">
    <source>
        <dbReference type="ARBA" id="ARBA00022723"/>
    </source>
</evidence>
<dbReference type="GO" id="GO:0046872">
    <property type="term" value="F:metal ion binding"/>
    <property type="evidence" value="ECO:0007669"/>
    <property type="project" value="UniProtKB-KW"/>
</dbReference>
<evidence type="ECO:0000256" key="3">
    <source>
        <dbReference type="ARBA" id="ARBA00022801"/>
    </source>
</evidence>
<evidence type="ECO:0000313" key="7">
    <source>
        <dbReference type="Proteomes" id="UP000663929"/>
    </source>
</evidence>
<evidence type="ECO:0000313" key="6">
    <source>
        <dbReference type="EMBL" id="QTD52595.1"/>
    </source>
</evidence>
<gene>
    <name evidence="6" type="primary">hutF</name>
    <name evidence="6" type="ORF">J3U87_08985</name>
</gene>
<dbReference type="InterPro" id="IPR010252">
    <property type="entry name" value="HutF"/>
</dbReference>
<dbReference type="RefSeq" id="WP_237382699.1">
    <property type="nucleotide sequence ID" value="NZ_CP071793.1"/>
</dbReference>